<dbReference type="EMBL" id="AGEY01000012">
    <property type="protein sequence ID" value="EHM01080.1"/>
    <property type="molecule type" value="Genomic_DNA"/>
</dbReference>
<dbReference type="SUPFAM" id="SSF48498">
    <property type="entry name" value="Tetracyclin repressor-like, C-terminal domain"/>
    <property type="match status" value="1"/>
</dbReference>
<accession>G9ZKF1</accession>
<gene>
    <name evidence="5" type="ORF">HMPREF9103_00199</name>
</gene>
<dbReference type="PROSITE" id="PS50977">
    <property type="entry name" value="HTH_TETR_2"/>
    <property type="match status" value="1"/>
</dbReference>
<evidence type="ECO:0000259" key="4">
    <source>
        <dbReference type="PROSITE" id="PS50977"/>
    </source>
</evidence>
<dbReference type="InterPro" id="IPR036271">
    <property type="entry name" value="Tet_transcr_reg_TetR-rel_C_sf"/>
</dbReference>
<dbReference type="RefSeq" id="WP_008210505.1">
    <property type="nucleotide sequence ID" value="NZ_JH414910.1"/>
</dbReference>
<feature type="DNA-binding region" description="H-T-H motif" evidence="2">
    <location>
        <begin position="54"/>
        <end position="73"/>
    </location>
</feature>
<evidence type="ECO:0000256" key="2">
    <source>
        <dbReference type="PROSITE-ProRule" id="PRU00335"/>
    </source>
</evidence>
<keyword evidence="1 2" id="KW-0238">DNA-binding</keyword>
<dbReference type="Gene3D" id="1.10.10.60">
    <property type="entry name" value="Homeodomain-like"/>
    <property type="match status" value="1"/>
</dbReference>
<evidence type="ECO:0000313" key="6">
    <source>
        <dbReference type="Proteomes" id="UP000004625"/>
    </source>
</evidence>
<feature type="compositionally biased region" description="Basic and acidic residues" evidence="3">
    <location>
        <begin position="15"/>
        <end position="30"/>
    </location>
</feature>
<dbReference type="eggNOG" id="COG1309">
    <property type="taxonomic scope" value="Bacteria"/>
</dbReference>
<dbReference type="PANTHER" id="PTHR30055">
    <property type="entry name" value="HTH-TYPE TRANSCRIPTIONAL REGULATOR RUTR"/>
    <property type="match status" value="1"/>
</dbReference>
<sequence>MDSSATTVEITKTNGKFENKEGWQSRRLPRDPKKERAILDAAVKAFGTHGFRASTDEIAAAAGVSKGSVFRYFDNKKKLYAATVRHAMDSLVAVVDLSVWTESDDLISMIIRATKYKTELSHRYPNEFALLTRVYAHDPMVPPKLRDEVFAVFNEWANQVVNMVVNSVVERLELRPELDVEAVKRFLAMVIQAMSAKIQVYFNQHPGLNKIEEMGPIIDEVKAYMDMVEHGIVA</sequence>
<dbReference type="InterPro" id="IPR009057">
    <property type="entry name" value="Homeodomain-like_sf"/>
</dbReference>
<dbReference type="PRINTS" id="PR00455">
    <property type="entry name" value="HTHTETR"/>
</dbReference>
<evidence type="ECO:0000256" key="1">
    <source>
        <dbReference type="ARBA" id="ARBA00023125"/>
    </source>
</evidence>
<dbReference type="InterPro" id="IPR001647">
    <property type="entry name" value="HTH_TetR"/>
</dbReference>
<dbReference type="SUPFAM" id="SSF46689">
    <property type="entry name" value="Homeodomain-like"/>
    <property type="match status" value="1"/>
</dbReference>
<organism evidence="5 6">
    <name type="scientific">Lentilactobacillus parafarraginis F0439</name>
    <dbReference type="NCBI Taxonomy" id="797515"/>
    <lineage>
        <taxon>Bacteria</taxon>
        <taxon>Bacillati</taxon>
        <taxon>Bacillota</taxon>
        <taxon>Bacilli</taxon>
        <taxon>Lactobacillales</taxon>
        <taxon>Lactobacillaceae</taxon>
        <taxon>Lentilactobacillus</taxon>
    </lineage>
</organism>
<dbReference type="Pfam" id="PF00440">
    <property type="entry name" value="TetR_N"/>
    <property type="match status" value="1"/>
</dbReference>
<evidence type="ECO:0000256" key="3">
    <source>
        <dbReference type="SAM" id="MobiDB-lite"/>
    </source>
</evidence>
<dbReference type="Gene3D" id="1.10.357.10">
    <property type="entry name" value="Tetracycline Repressor, domain 2"/>
    <property type="match status" value="1"/>
</dbReference>
<feature type="compositionally biased region" description="Polar residues" evidence="3">
    <location>
        <begin position="1"/>
        <end position="14"/>
    </location>
</feature>
<reference evidence="5 6" key="1">
    <citation type="submission" date="2011-09" db="EMBL/GenBank/DDBJ databases">
        <authorList>
            <person name="Weinstock G."/>
            <person name="Sodergren E."/>
            <person name="Clifton S."/>
            <person name="Fulton L."/>
            <person name="Fulton B."/>
            <person name="Courtney L."/>
            <person name="Fronick C."/>
            <person name="Harrison M."/>
            <person name="Strong C."/>
            <person name="Farmer C."/>
            <person name="Delahaunty K."/>
            <person name="Markovic C."/>
            <person name="Hall O."/>
            <person name="Minx P."/>
            <person name="Tomlinson C."/>
            <person name="Mitreva M."/>
            <person name="Hou S."/>
            <person name="Chen J."/>
            <person name="Wollam A."/>
            <person name="Pepin K.H."/>
            <person name="Johnson M."/>
            <person name="Bhonagiri V."/>
            <person name="Zhang X."/>
            <person name="Suruliraj S."/>
            <person name="Warren W."/>
            <person name="Chinwalla A."/>
            <person name="Mardis E.R."/>
            <person name="Wilson R.K."/>
        </authorList>
    </citation>
    <scope>NUCLEOTIDE SEQUENCE [LARGE SCALE GENOMIC DNA]</scope>
    <source>
        <strain evidence="5 6">F0439</strain>
    </source>
</reference>
<protein>
    <submittedName>
        <fullName evidence="5">Transcriptional regulator, TetR family</fullName>
    </submittedName>
</protein>
<name>G9ZKF1_9LACO</name>
<dbReference type="HOGENOM" id="CLU_069356_45_0_9"/>
<dbReference type="InterPro" id="IPR023772">
    <property type="entry name" value="DNA-bd_HTH_TetR-type_CS"/>
</dbReference>
<dbReference type="PROSITE" id="PS01081">
    <property type="entry name" value="HTH_TETR_1"/>
    <property type="match status" value="1"/>
</dbReference>
<dbReference type="Proteomes" id="UP000004625">
    <property type="component" value="Unassembled WGS sequence"/>
</dbReference>
<dbReference type="GO" id="GO:0000976">
    <property type="term" value="F:transcription cis-regulatory region binding"/>
    <property type="evidence" value="ECO:0007669"/>
    <property type="project" value="TreeGrafter"/>
</dbReference>
<proteinExistence type="predicted"/>
<dbReference type="InterPro" id="IPR050109">
    <property type="entry name" value="HTH-type_TetR-like_transc_reg"/>
</dbReference>
<dbReference type="AlphaFoldDB" id="G9ZKF1"/>
<comment type="caution">
    <text evidence="5">The sequence shown here is derived from an EMBL/GenBank/DDBJ whole genome shotgun (WGS) entry which is preliminary data.</text>
</comment>
<feature type="region of interest" description="Disordered" evidence="3">
    <location>
        <begin position="1"/>
        <end position="30"/>
    </location>
</feature>
<dbReference type="STRING" id="797515.HMPREF9103_00199"/>
<keyword evidence="6" id="KW-1185">Reference proteome</keyword>
<dbReference type="PANTHER" id="PTHR30055:SF226">
    <property type="entry name" value="HTH-TYPE TRANSCRIPTIONAL REGULATOR PKSA"/>
    <property type="match status" value="1"/>
</dbReference>
<feature type="domain" description="HTH tetR-type" evidence="4">
    <location>
        <begin position="32"/>
        <end position="91"/>
    </location>
</feature>
<dbReference type="PATRIC" id="fig|797515.3.peg.181"/>
<evidence type="ECO:0000313" key="5">
    <source>
        <dbReference type="EMBL" id="EHM01080.1"/>
    </source>
</evidence>
<dbReference type="GO" id="GO:0003700">
    <property type="term" value="F:DNA-binding transcription factor activity"/>
    <property type="evidence" value="ECO:0007669"/>
    <property type="project" value="TreeGrafter"/>
</dbReference>